<keyword evidence="4" id="KW-0282">Flagellum</keyword>
<dbReference type="InterPro" id="IPR007809">
    <property type="entry name" value="FlgN-like"/>
</dbReference>
<keyword evidence="5" id="KW-1185">Reference proteome</keyword>
<name>A0AAW6TYN3_9BACT</name>
<dbReference type="SUPFAM" id="SSF140566">
    <property type="entry name" value="FlgN-like"/>
    <property type="match status" value="1"/>
</dbReference>
<keyword evidence="3" id="KW-1005">Bacterial flagellum biogenesis</keyword>
<comment type="caution">
    <text evidence="4">The sequence shown here is derived from an EMBL/GenBank/DDBJ whole genome shotgun (WGS) entry which is preliminary data.</text>
</comment>
<evidence type="ECO:0000313" key="4">
    <source>
        <dbReference type="EMBL" id="MDI6448123.1"/>
    </source>
</evidence>
<reference evidence="4" key="1">
    <citation type="submission" date="2023-05" db="EMBL/GenBank/DDBJ databases">
        <title>Anaerotaeda fermentans gen. nov., sp. nov., a novel anaerobic planctomycete of the new family within the order Sedimentisphaerales isolated from Taman Peninsula, Russia.</title>
        <authorList>
            <person name="Khomyakova M.A."/>
            <person name="Merkel A.Y."/>
            <person name="Slobodkin A.I."/>
        </authorList>
    </citation>
    <scope>NUCLEOTIDE SEQUENCE</scope>
    <source>
        <strain evidence="4">M17dextr</strain>
    </source>
</reference>
<evidence type="ECO:0000256" key="3">
    <source>
        <dbReference type="ARBA" id="ARBA00022795"/>
    </source>
</evidence>
<dbReference type="Gene3D" id="1.20.58.300">
    <property type="entry name" value="FlgN-like"/>
    <property type="match status" value="1"/>
</dbReference>
<evidence type="ECO:0000256" key="1">
    <source>
        <dbReference type="ARBA" id="ARBA00002397"/>
    </source>
</evidence>
<dbReference type="Proteomes" id="UP001431776">
    <property type="component" value="Unassembled WGS sequence"/>
</dbReference>
<comment type="similarity">
    <text evidence="2">Belongs to the FlgN family.</text>
</comment>
<evidence type="ECO:0000313" key="5">
    <source>
        <dbReference type="Proteomes" id="UP001431776"/>
    </source>
</evidence>
<protein>
    <submittedName>
        <fullName evidence="4">Flagellar export chaperone FlgN</fullName>
    </submittedName>
</protein>
<organism evidence="4 5">
    <name type="scientific">Anaerobaca lacustris</name>
    <dbReference type="NCBI Taxonomy" id="3044600"/>
    <lineage>
        <taxon>Bacteria</taxon>
        <taxon>Pseudomonadati</taxon>
        <taxon>Planctomycetota</taxon>
        <taxon>Phycisphaerae</taxon>
        <taxon>Sedimentisphaerales</taxon>
        <taxon>Anaerobacaceae</taxon>
        <taxon>Anaerobaca</taxon>
    </lineage>
</organism>
<dbReference type="GO" id="GO:0044780">
    <property type="term" value="P:bacterial-type flagellum assembly"/>
    <property type="evidence" value="ECO:0007669"/>
    <property type="project" value="InterPro"/>
</dbReference>
<dbReference type="EMBL" id="JASCXX010000003">
    <property type="protein sequence ID" value="MDI6448123.1"/>
    <property type="molecule type" value="Genomic_DNA"/>
</dbReference>
<evidence type="ECO:0000256" key="2">
    <source>
        <dbReference type="ARBA" id="ARBA00007703"/>
    </source>
</evidence>
<keyword evidence="4" id="KW-0966">Cell projection</keyword>
<sequence>MTPARMDSKVDALVAALDEDIRHTESTLSQLDALRGLIIKRDDAALEELLHGLKQEAESRAAAARRREAIRKDLADEMGCDLGAMTLSALKDALSGPRRQAVADRQMRLRSLIDHLKREYALTSALVADCARFNRSLMRAFFGLDAKGQTTYSARGAARHQADAALVNLHY</sequence>
<dbReference type="RefSeq" id="WP_349243533.1">
    <property type="nucleotide sequence ID" value="NZ_JASCXX010000003.1"/>
</dbReference>
<dbReference type="InterPro" id="IPR036679">
    <property type="entry name" value="FlgN-like_sf"/>
</dbReference>
<accession>A0AAW6TYN3</accession>
<proteinExistence type="inferred from homology"/>
<comment type="function">
    <text evidence="1">Required for the efficient initiation of filament assembly.</text>
</comment>
<keyword evidence="4" id="KW-0969">Cilium</keyword>
<gene>
    <name evidence="4" type="primary">flgN</name>
    <name evidence="4" type="ORF">QJ522_03615</name>
</gene>
<dbReference type="AlphaFoldDB" id="A0AAW6TYN3"/>
<dbReference type="Pfam" id="PF05130">
    <property type="entry name" value="FlgN"/>
    <property type="match status" value="1"/>
</dbReference>